<reference evidence="1 2" key="1">
    <citation type="submission" date="2019-11" db="EMBL/GenBank/DDBJ databases">
        <title>Novel species isolated from a subtropical stream in China.</title>
        <authorList>
            <person name="Lu H."/>
        </authorList>
    </citation>
    <scope>NUCLEOTIDE SEQUENCE [LARGE SCALE GENOMIC DNA]</scope>
    <source>
        <strain evidence="1 2">FT92W</strain>
    </source>
</reference>
<dbReference type="EMBL" id="WKJJ01000009">
    <property type="protein sequence ID" value="MRV73258.1"/>
    <property type="molecule type" value="Genomic_DNA"/>
</dbReference>
<sequence length="120" mass="12381">MTTVVTGPTPAAREAAIHAAIAASPDVPTAVILEGLASANSPLADCAPQVTVVRIAPGCLCCAGNLVLRVSLNRLLRRPPARLLISLANAEHAGQLHGMLENAPYVGLLTLGANWHIHLT</sequence>
<accession>A0A7X2INY5</accession>
<dbReference type="AlphaFoldDB" id="A0A7X2INY5"/>
<evidence type="ECO:0000313" key="2">
    <source>
        <dbReference type="Proteomes" id="UP000446768"/>
    </source>
</evidence>
<protein>
    <submittedName>
        <fullName evidence="1">GTPase</fullName>
    </submittedName>
</protein>
<organism evidence="1 2">
    <name type="scientific">Pseudoduganella rivuli</name>
    <dbReference type="NCBI Taxonomy" id="2666085"/>
    <lineage>
        <taxon>Bacteria</taxon>
        <taxon>Pseudomonadati</taxon>
        <taxon>Pseudomonadota</taxon>
        <taxon>Betaproteobacteria</taxon>
        <taxon>Burkholderiales</taxon>
        <taxon>Oxalobacteraceae</taxon>
        <taxon>Telluria group</taxon>
        <taxon>Pseudoduganella</taxon>
    </lineage>
</organism>
<gene>
    <name evidence="1" type="ORF">GJ700_16220</name>
</gene>
<name>A0A7X2INY5_9BURK</name>
<evidence type="ECO:0000313" key="1">
    <source>
        <dbReference type="EMBL" id="MRV73258.1"/>
    </source>
</evidence>
<dbReference type="Proteomes" id="UP000446768">
    <property type="component" value="Unassembled WGS sequence"/>
</dbReference>
<proteinExistence type="predicted"/>
<keyword evidence="2" id="KW-1185">Reference proteome</keyword>
<comment type="caution">
    <text evidence="1">The sequence shown here is derived from an EMBL/GenBank/DDBJ whole genome shotgun (WGS) entry which is preliminary data.</text>
</comment>